<evidence type="ECO:0000256" key="11">
    <source>
        <dbReference type="ARBA" id="ARBA00023316"/>
    </source>
</evidence>
<feature type="active site" evidence="13">
    <location>
        <position position="127"/>
    </location>
</feature>
<dbReference type="GO" id="GO:0006508">
    <property type="term" value="P:proteolysis"/>
    <property type="evidence" value="ECO:0007669"/>
    <property type="project" value="UniProtKB-KW"/>
</dbReference>
<evidence type="ECO:0000256" key="5">
    <source>
        <dbReference type="ARBA" id="ARBA00022645"/>
    </source>
</evidence>
<evidence type="ECO:0000256" key="15">
    <source>
        <dbReference type="RuleBase" id="RU004016"/>
    </source>
</evidence>
<comment type="pathway">
    <text evidence="2">Cell wall biogenesis; peptidoglycan biosynthesis.</text>
</comment>
<keyword evidence="19" id="KW-1185">Reference proteome</keyword>
<keyword evidence="7 16" id="KW-0732">Signal</keyword>
<dbReference type="PANTHER" id="PTHR21581">
    <property type="entry name" value="D-ALANYL-D-ALANINE CARBOXYPEPTIDASE"/>
    <property type="match status" value="1"/>
</dbReference>
<dbReference type="RefSeq" id="WP_215583157.1">
    <property type="nucleotide sequence ID" value="NZ_CP073754.1"/>
</dbReference>
<evidence type="ECO:0000256" key="1">
    <source>
        <dbReference type="ARBA" id="ARBA00003217"/>
    </source>
</evidence>
<dbReference type="PANTHER" id="PTHR21581:SF6">
    <property type="entry name" value="TRAFFICKING PROTEIN PARTICLE COMPLEX SUBUNIT 12"/>
    <property type="match status" value="1"/>
</dbReference>
<dbReference type="Gene3D" id="3.40.710.10">
    <property type="entry name" value="DD-peptidase/beta-lactamase superfamily"/>
    <property type="match status" value="1"/>
</dbReference>
<dbReference type="GO" id="GO:0009002">
    <property type="term" value="F:serine-type D-Ala-D-Ala carboxypeptidase activity"/>
    <property type="evidence" value="ECO:0007669"/>
    <property type="project" value="UniProtKB-EC"/>
</dbReference>
<organism evidence="18 19">
    <name type="scientific">Methylomonas paludis</name>
    <dbReference type="NCBI Taxonomy" id="1173101"/>
    <lineage>
        <taxon>Bacteria</taxon>
        <taxon>Pseudomonadati</taxon>
        <taxon>Pseudomonadota</taxon>
        <taxon>Gammaproteobacteria</taxon>
        <taxon>Methylococcales</taxon>
        <taxon>Methylococcaceae</taxon>
        <taxon>Methylomonas</taxon>
    </lineage>
</organism>
<feature type="signal peptide" evidence="16">
    <location>
        <begin position="1"/>
        <end position="26"/>
    </location>
</feature>
<dbReference type="EC" id="3.4.16.4" evidence="4"/>
<comment type="similarity">
    <text evidence="3 15">Belongs to the peptidase S11 family.</text>
</comment>
<evidence type="ECO:0000259" key="17">
    <source>
        <dbReference type="SMART" id="SM00936"/>
    </source>
</evidence>
<dbReference type="SUPFAM" id="SSF56601">
    <property type="entry name" value="beta-lactamase/transpeptidase-like"/>
    <property type="match status" value="1"/>
</dbReference>
<sequence length="386" mass="42478">MMQFFRLRFSLLSGLLLLLTAPSLLAANQVFTPAAPSIAASSYLLMDFNSGRVLVEKDADKHSAPASLTKIMTVYVVFRELKAGHLSLDEKVTISQKAWETSGSKMFVEVNKQVTIQDLLQGVIIQSGNDASVALAEHVAGSEETFADMMNEQAARLGMTNSHFENSMGLPTANHFSTARDLATLAQALIKEFPDYYRWDSQKEFTYNNITQQNRNQLLWRDPSVDGVKTGFTDEAGYCMVASAKREDMRLISVVLGTASPNARANESQSLLNFGFRFFETHRLYEANTPLAEARVRKGVTSKLPVSVAEDLYVTAPRKHFTELKAETQIDKAVFAPINKGDTVGSLTVSLGGETILSKPLVAMDSVAEGGIFRRLYDAALSLLEK</sequence>
<gene>
    <name evidence="18" type="ORF">KEF85_02465</name>
</gene>
<evidence type="ECO:0000256" key="13">
    <source>
        <dbReference type="PIRSR" id="PIRSR618044-1"/>
    </source>
</evidence>
<evidence type="ECO:0000313" key="18">
    <source>
        <dbReference type="EMBL" id="QWF71372.1"/>
    </source>
</evidence>
<dbReference type="InterPro" id="IPR018044">
    <property type="entry name" value="Peptidase_S11"/>
</dbReference>
<dbReference type="SUPFAM" id="SSF69189">
    <property type="entry name" value="Penicillin-binding protein associated domain"/>
    <property type="match status" value="1"/>
</dbReference>
<feature type="active site" description="Proton acceptor" evidence="13">
    <location>
        <position position="67"/>
    </location>
</feature>
<keyword evidence="10" id="KW-0573">Peptidoglycan synthesis</keyword>
<dbReference type="EMBL" id="CP073754">
    <property type="protein sequence ID" value="QWF71372.1"/>
    <property type="molecule type" value="Genomic_DNA"/>
</dbReference>
<evidence type="ECO:0000313" key="19">
    <source>
        <dbReference type="Proteomes" id="UP000676649"/>
    </source>
</evidence>
<feature type="domain" description="Peptidase S11 D-Ala-D-Ala carboxypeptidase A C-terminal" evidence="17">
    <location>
        <begin position="279"/>
        <end position="369"/>
    </location>
</feature>
<dbReference type="AlphaFoldDB" id="A0A975R9S4"/>
<protein>
    <recommendedName>
        <fullName evidence="4">serine-type D-Ala-D-Ala carboxypeptidase</fullName>
        <ecNumber evidence="4">3.4.16.4</ecNumber>
    </recommendedName>
</protein>
<dbReference type="InterPro" id="IPR012907">
    <property type="entry name" value="Peptidase_S11_C"/>
</dbReference>
<evidence type="ECO:0000256" key="14">
    <source>
        <dbReference type="PIRSR" id="PIRSR618044-2"/>
    </source>
</evidence>
<keyword evidence="8" id="KW-0378">Hydrolase</keyword>
<dbReference type="GO" id="GO:0071555">
    <property type="term" value="P:cell wall organization"/>
    <property type="evidence" value="ECO:0007669"/>
    <property type="project" value="UniProtKB-KW"/>
</dbReference>
<dbReference type="InterPro" id="IPR015956">
    <property type="entry name" value="Peniciliin-bd_prot_C_sf"/>
</dbReference>
<dbReference type="Pfam" id="PF00768">
    <property type="entry name" value="Peptidase_S11"/>
    <property type="match status" value="1"/>
</dbReference>
<dbReference type="Proteomes" id="UP000676649">
    <property type="component" value="Chromosome"/>
</dbReference>
<evidence type="ECO:0000256" key="4">
    <source>
        <dbReference type="ARBA" id="ARBA00012448"/>
    </source>
</evidence>
<keyword evidence="11" id="KW-0961">Cell wall biogenesis/degradation</keyword>
<dbReference type="KEGG" id="mpad:KEF85_02465"/>
<evidence type="ECO:0000256" key="10">
    <source>
        <dbReference type="ARBA" id="ARBA00022984"/>
    </source>
</evidence>
<evidence type="ECO:0000256" key="3">
    <source>
        <dbReference type="ARBA" id="ARBA00007164"/>
    </source>
</evidence>
<feature type="active site" description="Proton acceptor" evidence="13">
    <location>
        <position position="70"/>
    </location>
</feature>
<dbReference type="InterPro" id="IPR037167">
    <property type="entry name" value="Peptidase_S11_C_sf"/>
</dbReference>
<evidence type="ECO:0000256" key="7">
    <source>
        <dbReference type="ARBA" id="ARBA00022729"/>
    </source>
</evidence>
<dbReference type="InterPro" id="IPR001967">
    <property type="entry name" value="Peptidase_S11_N"/>
</dbReference>
<evidence type="ECO:0000256" key="9">
    <source>
        <dbReference type="ARBA" id="ARBA00022960"/>
    </source>
</evidence>
<proteinExistence type="inferred from homology"/>
<dbReference type="PRINTS" id="PR00725">
    <property type="entry name" value="DADACBPTASE1"/>
</dbReference>
<evidence type="ECO:0000256" key="2">
    <source>
        <dbReference type="ARBA" id="ARBA00004752"/>
    </source>
</evidence>
<evidence type="ECO:0000256" key="8">
    <source>
        <dbReference type="ARBA" id="ARBA00022801"/>
    </source>
</evidence>
<feature type="chain" id="PRO_5036986047" description="serine-type D-Ala-D-Ala carboxypeptidase" evidence="16">
    <location>
        <begin position="27"/>
        <end position="386"/>
    </location>
</feature>
<dbReference type="Gene3D" id="2.60.410.10">
    <property type="entry name" value="D-Ala-D-Ala carboxypeptidase, C-terminal domain"/>
    <property type="match status" value="1"/>
</dbReference>
<comment type="catalytic activity">
    <reaction evidence="12">
        <text>Preferential cleavage: (Ac)2-L-Lys-D-Ala-|-D-Ala. Also transpeptidation of peptidyl-alanyl moieties that are N-acyl substituents of D-alanine.</text>
        <dbReference type="EC" id="3.4.16.4"/>
    </reaction>
</comment>
<feature type="binding site" evidence="14">
    <location>
        <position position="229"/>
    </location>
    <ligand>
        <name>substrate</name>
    </ligand>
</feature>
<comment type="function">
    <text evidence="1">Removes C-terminal D-alanyl residues from sugar-peptide cell wall precursors.</text>
</comment>
<dbReference type="GO" id="GO:0009252">
    <property type="term" value="P:peptidoglycan biosynthetic process"/>
    <property type="evidence" value="ECO:0007669"/>
    <property type="project" value="UniProtKB-KW"/>
</dbReference>
<dbReference type="Pfam" id="PF07943">
    <property type="entry name" value="PBP5_C"/>
    <property type="match status" value="1"/>
</dbReference>
<keyword evidence="9" id="KW-0133">Cell shape</keyword>
<evidence type="ECO:0000256" key="12">
    <source>
        <dbReference type="ARBA" id="ARBA00034000"/>
    </source>
</evidence>
<reference evidence="18" key="1">
    <citation type="submission" date="2021-04" db="EMBL/GenBank/DDBJ databases">
        <title>Draft genome sequence data of methanotrophic Methylovulum sp. strain S1L and Methylomonas sp. strain S2AM isolated from boreal lake water columns.</title>
        <authorList>
            <person name="Rissanen A.J."/>
            <person name="Mangayil R."/>
            <person name="Svenning M.M."/>
            <person name="Khanongnuch R."/>
        </authorList>
    </citation>
    <scope>NUCLEOTIDE SEQUENCE</scope>
    <source>
        <strain evidence="18">S2AM</strain>
    </source>
</reference>
<evidence type="ECO:0000256" key="16">
    <source>
        <dbReference type="SAM" id="SignalP"/>
    </source>
</evidence>
<evidence type="ECO:0000256" key="6">
    <source>
        <dbReference type="ARBA" id="ARBA00022670"/>
    </source>
</evidence>
<dbReference type="GO" id="GO:0008360">
    <property type="term" value="P:regulation of cell shape"/>
    <property type="evidence" value="ECO:0007669"/>
    <property type="project" value="UniProtKB-KW"/>
</dbReference>
<keyword evidence="6" id="KW-0645">Protease</keyword>
<accession>A0A975R9S4</accession>
<name>A0A975R9S4_9GAMM</name>
<dbReference type="InterPro" id="IPR012338">
    <property type="entry name" value="Beta-lactam/transpept-like"/>
</dbReference>
<keyword evidence="5 18" id="KW-0121">Carboxypeptidase</keyword>
<dbReference type="SMART" id="SM00936">
    <property type="entry name" value="PBP5_C"/>
    <property type="match status" value="1"/>
</dbReference>